<dbReference type="EMBL" id="ML119113">
    <property type="protein sequence ID" value="RPB15396.1"/>
    <property type="molecule type" value="Genomic_DNA"/>
</dbReference>
<feature type="compositionally biased region" description="Polar residues" evidence="1">
    <location>
        <begin position="212"/>
        <end position="224"/>
    </location>
</feature>
<dbReference type="PANTHER" id="PTHR28164:SF1">
    <property type="entry name" value="PROTEIN STB3"/>
    <property type="match status" value="1"/>
</dbReference>
<name>A0A3N4KXX3_9PEZI</name>
<evidence type="ECO:0008006" key="4">
    <source>
        <dbReference type="Google" id="ProtNLM"/>
    </source>
</evidence>
<dbReference type="GO" id="GO:0043565">
    <property type="term" value="F:sequence-specific DNA binding"/>
    <property type="evidence" value="ECO:0007669"/>
    <property type="project" value="TreeGrafter"/>
</dbReference>
<dbReference type="GO" id="GO:0000432">
    <property type="term" value="P:positive regulation of transcription from RNA polymerase II promoter by glucose"/>
    <property type="evidence" value="ECO:0007669"/>
    <property type="project" value="TreeGrafter"/>
</dbReference>
<feature type="region of interest" description="Disordered" evidence="1">
    <location>
        <begin position="23"/>
        <end position="53"/>
    </location>
</feature>
<protein>
    <recommendedName>
        <fullName evidence="4">Sin3 binding protein-domain-containing protein</fullName>
    </recommendedName>
</protein>
<dbReference type="GO" id="GO:0005634">
    <property type="term" value="C:nucleus"/>
    <property type="evidence" value="ECO:0007669"/>
    <property type="project" value="TreeGrafter"/>
</dbReference>
<evidence type="ECO:0000256" key="1">
    <source>
        <dbReference type="SAM" id="MobiDB-lite"/>
    </source>
</evidence>
<dbReference type="PANTHER" id="PTHR28164">
    <property type="entry name" value="PROTEIN STB3"/>
    <property type="match status" value="1"/>
</dbReference>
<accession>A0A3N4KXX3</accession>
<gene>
    <name evidence="2" type="ORF">P167DRAFT_427931</name>
</gene>
<reference evidence="2 3" key="1">
    <citation type="journal article" date="2018" name="Nat. Ecol. Evol.">
        <title>Pezizomycetes genomes reveal the molecular basis of ectomycorrhizal truffle lifestyle.</title>
        <authorList>
            <person name="Murat C."/>
            <person name="Payen T."/>
            <person name="Noel B."/>
            <person name="Kuo A."/>
            <person name="Morin E."/>
            <person name="Chen J."/>
            <person name="Kohler A."/>
            <person name="Krizsan K."/>
            <person name="Balestrini R."/>
            <person name="Da Silva C."/>
            <person name="Montanini B."/>
            <person name="Hainaut M."/>
            <person name="Levati E."/>
            <person name="Barry K.W."/>
            <person name="Belfiori B."/>
            <person name="Cichocki N."/>
            <person name="Clum A."/>
            <person name="Dockter R.B."/>
            <person name="Fauchery L."/>
            <person name="Guy J."/>
            <person name="Iotti M."/>
            <person name="Le Tacon F."/>
            <person name="Lindquist E.A."/>
            <person name="Lipzen A."/>
            <person name="Malagnac F."/>
            <person name="Mello A."/>
            <person name="Molinier V."/>
            <person name="Miyauchi S."/>
            <person name="Poulain J."/>
            <person name="Riccioni C."/>
            <person name="Rubini A."/>
            <person name="Sitrit Y."/>
            <person name="Splivallo R."/>
            <person name="Traeger S."/>
            <person name="Wang M."/>
            <person name="Zifcakova L."/>
            <person name="Wipf D."/>
            <person name="Zambonelli A."/>
            <person name="Paolocci F."/>
            <person name="Nowrousian M."/>
            <person name="Ottonello S."/>
            <person name="Baldrian P."/>
            <person name="Spatafora J.W."/>
            <person name="Henrissat B."/>
            <person name="Nagy L.G."/>
            <person name="Aury J.M."/>
            <person name="Wincker P."/>
            <person name="Grigoriev I.V."/>
            <person name="Bonfante P."/>
            <person name="Martin F.M."/>
        </authorList>
    </citation>
    <scope>NUCLEOTIDE SEQUENCE [LARGE SCALE GENOMIC DNA]</scope>
    <source>
        <strain evidence="2 3">CCBAS932</strain>
    </source>
</reference>
<sequence length="386" mass="40643">MATSTTVSIPAAITISNLSSRLRRGGDATVSSNNAFPHPDHVDAKYHLPTPPTSISPSLAPVHRFKQSCSVGDRQGVTDSDVDVSDIGVGGVSKLPMTESHNLGPQLSEAAGAITPALLAKYHLPGILLQHGPLAIRHVTAHLISNIPGFSTIPPAKQRRLVVGALEGRGGVSGSEGEAGGVNGDVIFEKVGWGRWDARLKDDLPRDREGTSSRGLSPATSVLSTSVSTYGAKSNGMFRSNGLLSATSMNHSTSYTGESGIFVQSEEEASDLSEDPDTMEQDENEADMMSLDEQASEEEDADMTDEEDWAQMGAAMLRRQAGSPVTSDGFLSGFAGSPAVGYGSMPTWQAKASSFYSSNGYDDSTAALRAREEREAVEALVKLSSI</sequence>
<dbReference type="STRING" id="1392247.A0A3N4KXX3"/>
<dbReference type="AlphaFoldDB" id="A0A3N4KXX3"/>
<evidence type="ECO:0000313" key="3">
    <source>
        <dbReference type="Proteomes" id="UP000277580"/>
    </source>
</evidence>
<dbReference type="InParanoid" id="A0A3N4KXX3"/>
<feature type="region of interest" description="Disordered" evidence="1">
    <location>
        <begin position="265"/>
        <end position="285"/>
    </location>
</feature>
<feature type="region of interest" description="Disordered" evidence="1">
    <location>
        <begin position="203"/>
        <end position="224"/>
    </location>
</feature>
<keyword evidence="3" id="KW-1185">Reference proteome</keyword>
<dbReference type="InterPro" id="IPR018818">
    <property type="entry name" value="Stb3"/>
</dbReference>
<evidence type="ECO:0000313" key="2">
    <source>
        <dbReference type="EMBL" id="RPB15396.1"/>
    </source>
</evidence>
<dbReference type="Pfam" id="PF10330">
    <property type="entry name" value="Stb3"/>
    <property type="match status" value="1"/>
</dbReference>
<organism evidence="2 3">
    <name type="scientific">Morchella conica CCBAS932</name>
    <dbReference type="NCBI Taxonomy" id="1392247"/>
    <lineage>
        <taxon>Eukaryota</taxon>
        <taxon>Fungi</taxon>
        <taxon>Dikarya</taxon>
        <taxon>Ascomycota</taxon>
        <taxon>Pezizomycotina</taxon>
        <taxon>Pezizomycetes</taxon>
        <taxon>Pezizales</taxon>
        <taxon>Morchellaceae</taxon>
        <taxon>Morchella</taxon>
    </lineage>
</organism>
<dbReference type="Proteomes" id="UP000277580">
    <property type="component" value="Unassembled WGS sequence"/>
</dbReference>
<proteinExistence type="predicted"/>
<dbReference type="OrthoDB" id="5391991at2759"/>